<feature type="transmembrane region" description="Helical" evidence="2">
    <location>
        <begin position="34"/>
        <end position="60"/>
    </location>
</feature>
<gene>
    <name evidence="3" type="ORF">DSM112329_03789</name>
</gene>
<organism evidence="3">
    <name type="scientific">Paraconexibacter sp. AEG42_29</name>
    <dbReference type="NCBI Taxonomy" id="2997339"/>
    <lineage>
        <taxon>Bacteria</taxon>
        <taxon>Bacillati</taxon>
        <taxon>Actinomycetota</taxon>
        <taxon>Thermoleophilia</taxon>
        <taxon>Solirubrobacterales</taxon>
        <taxon>Paraconexibacteraceae</taxon>
        <taxon>Paraconexibacter</taxon>
    </lineage>
</organism>
<accession>A0AAU7AYT1</accession>
<dbReference type="EMBL" id="CP114014">
    <property type="protein sequence ID" value="XAY06911.1"/>
    <property type="molecule type" value="Genomic_DNA"/>
</dbReference>
<dbReference type="AlphaFoldDB" id="A0AAU7AYT1"/>
<dbReference type="InterPro" id="IPR013783">
    <property type="entry name" value="Ig-like_fold"/>
</dbReference>
<sequence>MRAIGRFASPTAQAGADRADSRRAMDRTRHTDELGFTLIEVMVAACILVSGILVVLTFIIEAQATTFTNQARANANALVREAVEGAKSVPNDQLVNATLVDTMRQRVGMSDDELGVPGWQLQRGGIVYTVSVGVCAVDDPRDGIGTHEAGIFCASGTTGTAVEACSQLLSIVGDVGLPGAGVSGAAAAGLGDCGLDVDFDGQVDGLVDVAGSVCVGACALGGVDTSPADAKRVVVLVRWDRGGGSRYVLQGTTVANPGLAGAPAIATLTSSVASPVTGPGVTEIQVGATTSVGAATVGAYVDGTQRGTATGSGTSWSFRWPLGTVSGGSAPGADEVLDGSYLVGMKAFDVNGQFGQSRSLTVLLNRRAPYPPGGLQAGRNGAAADLEWQPSAERDVELYRGFRSTGSGWTQICESTTPSCTDPSPPGIGILTYTVAAVDRDAAGNLREGAKATSASAPLLNAAPYAPSGLTLSKASGAPVLSWSASAGDPDIGDGVDHYRVYRDGTALSSRYDRTGNSTAVTWTDTQTGGQAHSYWIVAVDSHLAESTLVGPVSG</sequence>
<keyword evidence="2" id="KW-1133">Transmembrane helix</keyword>
<evidence type="ECO:0000313" key="3">
    <source>
        <dbReference type="EMBL" id="XAY06911.1"/>
    </source>
</evidence>
<evidence type="ECO:0008006" key="4">
    <source>
        <dbReference type="Google" id="ProtNLM"/>
    </source>
</evidence>
<feature type="compositionally biased region" description="Basic and acidic residues" evidence="1">
    <location>
        <begin position="17"/>
        <end position="26"/>
    </location>
</feature>
<dbReference type="GO" id="GO:0005975">
    <property type="term" value="P:carbohydrate metabolic process"/>
    <property type="evidence" value="ECO:0007669"/>
    <property type="project" value="UniProtKB-ARBA"/>
</dbReference>
<feature type="region of interest" description="Disordered" evidence="1">
    <location>
        <begin position="1"/>
        <end position="26"/>
    </location>
</feature>
<keyword evidence="2" id="KW-0812">Transmembrane</keyword>
<evidence type="ECO:0000256" key="2">
    <source>
        <dbReference type="SAM" id="Phobius"/>
    </source>
</evidence>
<proteinExistence type="predicted"/>
<reference evidence="3" key="1">
    <citation type="submission" date="2022-12" db="EMBL/GenBank/DDBJ databases">
        <title>Paraconexibacter alkalitolerans sp. nov. and Baekduia alba sp. nov., isolated from soil and emended description of the genera Paraconexibacter (Chun et al., 2020) and Baekduia (An et al., 2020).</title>
        <authorList>
            <person name="Vieira S."/>
            <person name="Huber K.J."/>
            <person name="Geppert A."/>
            <person name="Wolf J."/>
            <person name="Neumann-Schaal M."/>
            <person name="Muesken M."/>
            <person name="Overmann J."/>
        </authorList>
    </citation>
    <scope>NUCLEOTIDE SEQUENCE</scope>
    <source>
        <strain evidence="3">AEG42_29</strain>
    </source>
</reference>
<evidence type="ECO:0000256" key="1">
    <source>
        <dbReference type="SAM" id="MobiDB-lite"/>
    </source>
</evidence>
<protein>
    <recommendedName>
        <fullName evidence="4">Prepilin-type N-terminal cleavage/methylation domain-containing protein</fullName>
    </recommendedName>
</protein>
<keyword evidence="2" id="KW-0472">Membrane</keyword>
<name>A0AAU7AYT1_9ACTN</name>
<dbReference type="Gene3D" id="2.60.40.10">
    <property type="entry name" value="Immunoglobulins"/>
    <property type="match status" value="3"/>
</dbReference>
<dbReference type="KEGG" id="parq:DSM112329_03789"/>